<dbReference type="CDD" id="cd01805">
    <property type="entry name" value="Ubl_Rad23"/>
    <property type="match status" value="1"/>
</dbReference>
<dbReference type="FunFam" id="3.10.20.90:FF:000069">
    <property type="entry name" value="UV excision repair protein RAD23"/>
    <property type="match status" value="1"/>
</dbReference>
<sequence length="390" mass="41410">MKITIKTLKGNIFSVDVQPSDTVIAVKKRIEETQGKESYPCVQQLLIHQGKVLKDDTTIEENKITENGFLVVMLTKTKSTGAGATSSTTGSTSVQPTPITTQTEPAPPPVVQATPPSQPAVVAPTTVPSSATTSQANVDTYGEAASNLVSGNNLEPTIQQILDMGGGSWDRETVIRALRAAFNNPERAVEYLYSGIPEVAEVPIPVAQQPSNPLPAGQAPATTAPTQTAPPSGGPNAAPLNLFPQGLPNMGAAAGTGAGVEGGALDFLRNNQQFQALRTMVQANPQILQPMLQELSKQNPQLMRLIQDHQADFLRLINEPVEGAEGDLLGQLGGAIPHSINVTPEEREAIERLEAMGFDRALVIEAFLACDKNEQLAANYLLEHAGDYED</sequence>
<dbReference type="SUPFAM" id="SSF101238">
    <property type="entry name" value="XPC-binding domain"/>
    <property type="match status" value="1"/>
</dbReference>
<keyword evidence="2" id="KW-0677">Repeat</keyword>
<dbReference type="Pfam" id="PF09280">
    <property type="entry name" value="XPC-binding"/>
    <property type="match status" value="1"/>
</dbReference>
<dbReference type="PANTHER" id="PTHR10621">
    <property type="entry name" value="UV EXCISION REPAIR PROTEIN RAD23"/>
    <property type="match status" value="1"/>
</dbReference>
<evidence type="ECO:0000256" key="5">
    <source>
        <dbReference type="ARBA" id="ARBA00023242"/>
    </source>
</evidence>
<dbReference type="CDD" id="cd14382">
    <property type="entry name" value="UBA2_RAD23_plant"/>
    <property type="match status" value="1"/>
</dbReference>
<evidence type="ECO:0000256" key="7">
    <source>
        <dbReference type="SAM" id="MobiDB-lite"/>
    </source>
</evidence>
<dbReference type="GO" id="GO:0006289">
    <property type="term" value="P:nucleotide-excision repair"/>
    <property type="evidence" value="ECO:0007669"/>
    <property type="project" value="UniProtKB-UniRule"/>
</dbReference>
<dbReference type="PROSITE" id="PS50030">
    <property type="entry name" value="UBA"/>
    <property type="match status" value="2"/>
</dbReference>
<comment type="function">
    <text evidence="6">Multiubiquitin chain receptor involved in modulation of proteasomal degradation. Involved in nucleotide excision repair.</text>
</comment>
<dbReference type="GO" id="GO:0043161">
    <property type="term" value="P:proteasome-mediated ubiquitin-dependent protein catabolic process"/>
    <property type="evidence" value="ECO:0007669"/>
    <property type="project" value="UniProtKB-UniRule"/>
</dbReference>
<dbReference type="SUPFAM" id="SSF54236">
    <property type="entry name" value="Ubiquitin-like"/>
    <property type="match status" value="1"/>
</dbReference>
<dbReference type="GO" id="GO:0043130">
    <property type="term" value="F:ubiquitin binding"/>
    <property type="evidence" value="ECO:0007669"/>
    <property type="project" value="UniProtKB-UniRule"/>
</dbReference>
<dbReference type="Pfam" id="PF00240">
    <property type="entry name" value="ubiquitin"/>
    <property type="match status" value="1"/>
</dbReference>
<dbReference type="PROSITE" id="PS50053">
    <property type="entry name" value="UBIQUITIN_2"/>
    <property type="match status" value="1"/>
</dbReference>
<dbReference type="InterPro" id="IPR015940">
    <property type="entry name" value="UBA"/>
</dbReference>
<dbReference type="InterPro" id="IPR009060">
    <property type="entry name" value="UBA-like_sf"/>
</dbReference>
<dbReference type="Gene3D" id="3.10.20.90">
    <property type="entry name" value="Phosphatidylinositol 3-kinase Catalytic Subunit, Chain A, domain 1"/>
    <property type="match status" value="1"/>
</dbReference>
<dbReference type="InterPro" id="IPR036353">
    <property type="entry name" value="XPC-bd_sf"/>
</dbReference>
<dbReference type="AlphaFoldDB" id="A0A0C9RLH4"/>
<dbReference type="GO" id="GO:0003684">
    <property type="term" value="F:damaged DNA binding"/>
    <property type="evidence" value="ECO:0007669"/>
    <property type="project" value="UniProtKB-UniRule"/>
</dbReference>
<evidence type="ECO:0000259" key="9">
    <source>
        <dbReference type="PROSITE" id="PS50053"/>
    </source>
</evidence>
<feature type="domain" description="Ubiquitin-like" evidence="9">
    <location>
        <begin position="1"/>
        <end position="79"/>
    </location>
</feature>
<feature type="region of interest" description="Disordered" evidence="7">
    <location>
        <begin position="80"/>
        <end position="125"/>
    </location>
</feature>
<dbReference type="FunFam" id="1.10.8.10:FF:000002">
    <property type="entry name" value="UV excision repair protein RAD23 homolog"/>
    <property type="match status" value="1"/>
</dbReference>
<dbReference type="CDD" id="cd14379">
    <property type="entry name" value="UBA1_Rad23_plant"/>
    <property type="match status" value="1"/>
</dbReference>
<dbReference type="PANTHER" id="PTHR10621:SF0">
    <property type="entry name" value="UV EXCISION REPAIR PROTEIN RAD23"/>
    <property type="match status" value="1"/>
</dbReference>
<comment type="similarity">
    <text evidence="1 6">Belongs to the RAD23 family.</text>
</comment>
<keyword evidence="4 6" id="KW-0234">DNA repair</keyword>
<feature type="compositionally biased region" description="Low complexity" evidence="7">
    <location>
        <begin position="111"/>
        <end position="125"/>
    </location>
</feature>
<name>A0A0C9RLH4_9CONI</name>
<dbReference type="Gene3D" id="1.10.10.540">
    <property type="entry name" value="XPC-binding domain"/>
    <property type="match status" value="1"/>
</dbReference>
<dbReference type="SMART" id="SM00727">
    <property type="entry name" value="STI1"/>
    <property type="match status" value="1"/>
</dbReference>
<feature type="domain" description="UBA" evidence="8">
    <location>
        <begin position="152"/>
        <end position="195"/>
    </location>
</feature>
<dbReference type="SMART" id="SM00213">
    <property type="entry name" value="UBQ"/>
    <property type="match status" value="1"/>
</dbReference>
<evidence type="ECO:0000256" key="6">
    <source>
        <dbReference type="RuleBase" id="RU367049"/>
    </source>
</evidence>
<dbReference type="Pfam" id="PF00627">
    <property type="entry name" value="UBA"/>
    <property type="match status" value="2"/>
</dbReference>
<evidence type="ECO:0000256" key="4">
    <source>
        <dbReference type="ARBA" id="ARBA00023204"/>
    </source>
</evidence>
<evidence type="ECO:0000256" key="1">
    <source>
        <dbReference type="ARBA" id="ARBA00009878"/>
    </source>
</evidence>
<reference evidence="10" key="1">
    <citation type="submission" date="2015-02" db="EMBL/GenBank/DDBJ databases">
        <title>A transcriptome of Wollemia nobilis - a relic of Gondwana.</title>
        <authorList>
            <person name="Chia J.Y."/>
            <person name="Leong Y.S."/>
            <person name="Abdul Karim S."/>
            <person name="Wan Azmi N."/>
            <person name="Hercus R."/>
            <person name="Croft L."/>
        </authorList>
    </citation>
    <scope>NUCLEOTIDE SEQUENCE</scope>
    <source>
        <strain evidence="10">MaeBrown</strain>
        <tissue evidence="10">Leaf</tissue>
    </source>
</reference>
<feature type="domain" description="UBA" evidence="8">
    <location>
        <begin position="343"/>
        <end position="384"/>
    </location>
</feature>
<organism evidence="10">
    <name type="scientific">Wollemia nobilis</name>
    <dbReference type="NCBI Taxonomy" id="56998"/>
    <lineage>
        <taxon>Eukaryota</taxon>
        <taxon>Viridiplantae</taxon>
        <taxon>Streptophyta</taxon>
        <taxon>Embryophyta</taxon>
        <taxon>Tracheophyta</taxon>
        <taxon>Spermatophyta</taxon>
        <taxon>Pinopsida</taxon>
        <taxon>Pinidae</taxon>
        <taxon>Conifers II</taxon>
        <taxon>Araucariales</taxon>
        <taxon>Araucariaceae</taxon>
        <taxon>Wollemia</taxon>
    </lineage>
</organism>
<dbReference type="GO" id="GO:0005654">
    <property type="term" value="C:nucleoplasm"/>
    <property type="evidence" value="ECO:0007669"/>
    <property type="project" value="TreeGrafter"/>
</dbReference>
<dbReference type="FunFam" id="1.10.10.540:FF:000001">
    <property type="entry name" value="UV excision repair protein RAD23 B"/>
    <property type="match status" value="1"/>
</dbReference>
<dbReference type="InterPro" id="IPR029071">
    <property type="entry name" value="Ubiquitin-like_domsf"/>
</dbReference>
<dbReference type="InterPro" id="IPR004806">
    <property type="entry name" value="Rad23"/>
</dbReference>
<dbReference type="NCBIfam" id="TIGR00601">
    <property type="entry name" value="rad23"/>
    <property type="match status" value="1"/>
</dbReference>
<dbReference type="GO" id="GO:0031593">
    <property type="term" value="F:polyubiquitin modification-dependent protein binding"/>
    <property type="evidence" value="ECO:0007669"/>
    <property type="project" value="UniProtKB-UniRule"/>
</dbReference>
<dbReference type="SUPFAM" id="SSF46934">
    <property type="entry name" value="UBA-like"/>
    <property type="match status" value="2"/>
</dbReference>
<evidence type="ECO:0000313" key="10">
    <source>
        <dbReference type="EMBL" id="JAG87501.1"/>
    </source>
</evidence>
<protein>
    <recommendedName>
        <fullName evidence="6">Ubiquitin receptor RAD23</fullName>
    </recommendedName>
    <alternativeName>
        <fullName evidence="6">DNA repair protein RAD23</fullName>
    </alternativeName>
</protein>
<keyword evidence="3 6" id="KW-0227">DNA damage</keyword>
<keyword evidence="6" id="KW-0963">Cytoplasm</keyword>
<dbReference type="Gene3D" id="1.10.8.10">
    <property type="entry name" value="DNA helicase RuvA subunit, C-terminal domain"/>
    <property type="match status" value="2"/>
</dbReference>
<evidence type="ECO:0000259" key="8">
    <source>
        <dbReference type="PROSITE" id="PS50030"/>
    </source>
</evidence>
<accession>A0A0C9RLH4</accession>
<keyword evidence="5 6" id="KW-0539">Nucleus</keyword>
<dbReference type="InterPro" id="IPR006636">
    <property type="entry name" value="STI1_HS-bd"/>
</dbReference>
<feature type="region of interest" description="Disordered" evidence="7">
    <location>
        <begin position="208"/>
        <end position="237"/>
    </location>
</feature>
<comment type="subcellular location">
    <subcellularLocation>
        <location evidence="6">Nucleus</location>
    </subcellularLocation>
    <subcellularLocation>
        <location evidence="6">Cytoplasm</location>
    </subcellularLocation>
</comment>
<feature type="compositionally biased region" description="Low complexity" evidence="7">
    <location>
        <begin position="215"/>
        <end position="235"/>
    </location>
</feature>
<dbReference type="PRINTS" id="PR01839">
    <property type="entry name" value="RAD23PROTEIN"/>
</dbReference>
<evidence type="ECO:0000256" key="3">
    <source>
        <dbReference type="ARBA" id="ARBA00022763"/>
    </source>
</evidence>
<dbReference type="InterPro" id="IPR000626">
    <property type="entry name" value="Ubiquitin-like_dom"/>
</dbReference>
<dbReference type="EMBL" id="GCHU01012286">
    <property type="protein sequence ID" value="JAG87501.1"/>
    <property type="molecule type" value="Transcribed_RNA"/>
</dbReference>
<proteinExistence type="inferred from homology"/>
<dbReference type="GO" id="GO:0005829">
    <property type="term" value="C:cytosol"/>
    <property type="evidence" value="ECO:0007669"/>
    <property type="project" value="TreeGrafter"/>
</dbReference>
<feature type="compositionally biased region" description="Low complexity" evidence="7">
    <location>
        <begin position="80"/>
        <end position="93"/>
    </location>
</feature>
<evidence type="ECO:0000256" key="2">
    <source>
        <dbReference type="ARBA" id="ARBA00022737"/>
    </source>
</evidence>
<dbReference type="GO" id="GO:0070628">
    <property type="term" value="F:proteasome binding"/>
    <property type="evidence" value="ECO:0007669"/>
    <property type="project" value="TreeGrafter"/>
</dbReference>
<dbReference type="InterPro" id="IPR015360">
    <property type="entry name" value="XPC-bd"/>
</dbReference>
<dbReference type="SMART" id="SM00165">
    <property type="entry name" value="UBA"/>
    <property type="match status" value="2"/>
</dbReference>
<dbReference type="FunFam" id="1.10.8.10:FF:000003">
    <property type="entry name" value="UV excision repair protein RAD23 homolog"/>
    <property type="match status" value="1"/>
</dbReference>